<keyword evidence="1" id="KW-1133">Transmembrane helix</keyword>
<feature type="transmembrane region" description="Helical" evidence="1">
    <location>
        <begin position="54"/>
        <end position="76"/>
    </location>
</feature>
<dbReference type="Proteomes" id="UP000093695">
    <property type="component" value="Chromosome"/>
</dbReference>
<evidence type="ECO:0000256" key="1">
    <source>
        <dbReference type="SAM" id="Phobius"/>
    </source>
</evidence>
<dbReference type="RefSeq" id="WP_044853075.1">
    <property type="nucleotide sequence ID" value="NZ_CP016174.1"/>
</dbReference>
<keyword evidence="3" id="KW-1185">Reference proteome</keyword>
<dbReference type="STRING" id="31958.SD37_18455"/>
<gene>
    <name evidence="2" type="ORF">SD37_18455</name>
</gene>
<evidence type="ECO:0000313" key="3">
    <source>
        <dbReference type="Proteomes" id="UP000093695"/>
    </source>
</evidence>
<organism evidence="2 3">
    <name type="scientific">Amycolatopsis orientalis</name>
    <name type="common">Nocardia orientalis</name>
    <dbReference type="NCBI Taxonomy" id="31958"/>
    <lineage>
        <taxon>Bacteria</taxon>
        <taxon>Bacillati</taxon>
        <taxon>Actinomycetota</taxon>
        <taxon>Actinomycetes</taxon>
        <taxon>Pseudonocardiales</taxon>
        <taxon>Pseudonocardiaceae</taxon>
        <taxon>Amycolatopsis</taxon>
    </lineage>
</organism>
<name>A0A193BYY1_AMYOR</name>
<feature type="transmembrane region" description="Helical" evidence="1">
    <location>
        <begin position="17"/>
        <end position="42"/>
    </location>
</feature>
<evidence type="ECO:0000313" key="2">
    <source>
        <dbReference type="EMBL" id="ANN17432.1"/>
    </source>
</evidence>
<accession>A0A193BYY1</accession>
<keyword evidence="1" id="KW-0472">Membrane</keyword>
<dbReference type="AlphaFoldDB" id="A0A193BYY1"/>
<keyword evidence="1" id="KW-0812">Transmembrane</keyword>
<protein>
    <submittedName>
        <fullName evidence="2">Uncharacterized protein</fullName>
    </submittedName>
</protein>
<proteinExistence type="predicted"/>
<dbReference type="KEGG" id="aori:SD37_18455"/>
<reference evidence="2 3" key="1">
    <citation type="journal article" date="2015" name="Genome Announc.">
        <title>Draft Genome Sequence of Norvancomycin-Producing Strain Amycolatopsis orientalis CPCC200066.</title>
        <authorList>
            <person name="Lei X."/>
            <person name="Yuan F."/>
            <person name="Shi Y."/>
            <person name="Li X."/>
            <person name="Wang L."/>
            <person name="Hong B."/>
        </authorList>
    </citation>
    <scope>NUCLEOTIDE SEQUENCE [LARGE SCALE GENOMIC DNA]</scope>
    <source>
        <strain evidence="2 3">B-37</strain>
    </source>
</reference>
<dbReference type="EMBL" id="CP016174">
    <property type="protein sequence ID" value="ANN17432.1"/>
    <property type="molecule type" value="Genomic_DNA"/>
</dbReference>
<sequence length="162" mass="17412">MTTTPDRTGKEAPELPVFTGIGCLMGFFMTVLALIGPAMLWLSTRFDPADDDRLVVIAMGAVFTIGGLATIGSHLWQNARARETHRELDRTGVRATAEVVSSRRIWVGEVSNPADDVDLVVTGPGVTPFSARLLTEDVGRYATGEVVPVDVDPGTLLFRLAD</sequence>